<organism evidence="11 12">
    <name type="scientific">Pararhizobium polonicum</name>
    <dbReference type="NCBI Taxonomy" id="1612624"/>
    <lineage>
        <taxon>Bacteria</taxon>
        <taxon>Pseudomonadati</taxon>
        <taxon>Pseudomonadota</taxon>
        <taxon>Alphaproteobacteria</taxon>
        <taxon>Hyphomicrobiales</taxon>
        <taxon>Rhizobiaceae</taxon>
        <taxon>Rhizobium/Agrobacterium group</taxon>
        <taxon>Pararhizobium</taxon>
    </lineage>
</organism>
<dbReference type="PANTHER" id="PTHR38042:SF1">
    <property type="entry name" value="UROPORPHYRINOGEN-III SYNTHASE, CHLOROPLASTIC"/>
    <property type="match status" value="1"/>
</dbReference>
<dbReference type="PATRIC" id="fig|1612624.7.peg.5304"/>
<evidence type="ECO:0000256" key="3">
    <source>
        <dbReference type="ARBA" id="ARBA00013109"/>
    </source>
</evidence>
<comment type="catalytic activity">
    <reaction evidence="8 9">
        <text>hydroxymethylbilane = uroporphyrinogen III + H2O</text>
        <dbReference type="Rhea" id="RHEA:18965"/>
        <dbReference type="ChEBI" id="CHEBI:15377"/>
        <dbReference type="ChEBI" id="CHEBI:57308"/>
        <dbReference type="ChEBI" id="CHEBI:57845"/>
        <dbReference type="EC" id="4.2.1.75"/>
    </reaction>
</comment>
<dbReference type="CDD" id="cd06578">
    <property type="entry name" value="HemD"/>
    <property type="match status" value="1"/>
</dbReference>
<comment type="similarity">
    <text evidence="2 9">Belongs to the uroporphyrinogen-III synthase family.</text>
</comment>
<dbReference type="AlphaFoldDB" id="A0A1C7NZB5"/>
<dbReference type="UniPathway" id="UPA00251">
    <property type="reaction ID" value="UER00320"/>
</dbReference>
<dbReference type="EMBL" id="LGLV01000010">
    <property type="protein sequence ID" value="OBZ94343.1"/>
    <property type="molecule type" value="Genomic_DNA"/>
</dbReference>
<reference evidence="11 12" key="1">
    <citation type="journal article" date="2016" name="Syst. Appl. Microbiol.">
        <title>Pararhizobium polonicum sp. nov. isolated from tumors on stone fruit rootstocks.</title>
        <authorList>
            <person name="Pulawska J."/>
            <person name="Kuzmanovic N."/>
            <person name="Willems A."/>
            <person name="Pothier J.F."/>
        </authorList>
    </citation>
    <scope>NUCLEOTIDE SEQUENCE [LARGE SCALE GENOMIC DNA]</scope>
    <source>
        <strain evidence="11 12">F5.1</strain>
    </source>
</reference>
<evidence type="ECO:0000313" key="12">
    <source>
        <dbReference type="Proteomes" id="UP000093111"/>
    </source>
</evidence>
<evidence type="ECO:0000256" key="4">
    <source>
        <dbReference type="ARBA" id="ARBA00023239"/>
    </source>
</evidence>
<dbReference type="InterPro" id="IPR036108">
    <property type="entry name" value="4pyrrol_syn_uPrphyn_synt_sf"/>
</dbReference>
<evidence type="ECO:0000256" key="1">
    <source>
        <dbReference type="ARBA" id="ARBA00004772"/>
    </source>
</evidence>
<dbReference type="GO" id="GO:0004852">
    <property type="term" value="F:uroporphyrinogen-III synthase activity"/>
    <property type="evidence" value="ECO:0007669"/>
    <property type="project" value="UniProtKB-UniRule"/>
</dbReference>
<keyword evidence="12" id="KW-1185">Reference proteome</keyword>
<evidence type="ECO:0000256" key="7">
    <source>
        <dbReference type="ARBA" id="ARBA00040167"/>
    </source>
</evidence>
<comment type="pathway">
    <text evidence="1 9">Porphyrin-containing compound metabolism; protoporphyrin-IX biosynthesis; coproporphyrinogen-III from 5-aminolevulinate: step 3/4.</text>
</comment>
<feature type="domain" description="Tetrapyrrole biosynthesis uroporphyrinogen III synthase" evidence="10">
    <location>
        <begin position="14"/>
        <end position="233"/>
    </location>
</feature>
<comment type="caution">
    <text evidence="11">The sequence shown here is derived from an EMBL/GenBank/DDBJ whole genome shotgun (WGS) entry which is preliminary data.</text>
</comment>
<protein>
    <recommendedName>
        <fullName evidence="7 9">Uroporphyrinogen-III synthase</fullName>
        <ecNumber evidence="3 9">4.2.1.75</ecNumber>
    </recommendedName>
</protein>
<dbReference type="InterPro" id="IPR039793">
    <property type="entry name" value="UROS/Hem4"/>
</dbReference>
<gene>
    <name evidence="11" type="ORF">ADU59_16855</name>
</gene>
<evidence type="ECO:0000256" key="5">
    <source>
        <dbReference type="ARBA" id="ARBA00023244"/>
    </source>
</evidence>
<dbReference type="Gene3D" id="3.40.50.10090">
    <property type="match status" value="2"/>
</dbReference>
<dbReference type="GO" id="GO:0006782">
    <property type="term" value="P:protoporphyrinogen IX biosynthetic process"/>
    <property type="evidence" value="ECO:0007669"/>
    <property type="project" value="UniProtKB-UniRule"/>
</dbReference>
<evidence type="ECO:0000259" key="10">
    <source>
        <dbReference type="Pfam" id="PF02602"/>
    </source>
</evidence>
<evidence type="ECO:0000256" key="6">
    <source>
        <dbReference type="ARBA" id="ARBA00037589"/>
    </source>
</evidence>
<dbReference type="SUPFAM" id="SSF69618">
    <property type="entry name" value="HemD-like"/>
    <property type="match status" value="1"/>
</dbReference>
<proteinExistence type="inferred from homology"/>
<keyword evidence="4 9" id="KW-0456">Lyase</keyword>
<name>A0A1C7NZB5_9HYPH</name>
<dbReference type="EC" id="4.2.1.75" evidence="3 9"/>
<sequence>MRVLVTRPQPSAAATAARLEALGHEAIVLPMMEPVHQPQAALDVLALAYDAIAVTSAEAIRALATITDQLAPHRHTPVFCVGAATAQAARQLGFQSVITGPGTGIGLAQSIAGTFRSQSGTVAYLAGLPRSPGFENALADAGIACRTAEVYRMSPAAYASGDIEELLESRLPDTALFYSYETARRFFDLIAPEKIAALQDIRLLCLSDQVATAVPPGFNTIAIAADPSEASLFALL</sequence>
<dbReference type="Pfam" id="PF02602">
    <property type="entry name" value="HEM4"/>
    <property type="match status" value="1"/>
</dbReference>
<evidence type="ECO:0000256" key="9">
    <source>
        <dbReference type="RuleBase" id="RU366031"/>
    </source>
</evidence>
<keyword evidence="5 9" id="KW-0627">Porphyrin biosynthesis</keyword>
<dbReference type="GO" id="GO:0006780">
    <property type="term" value="P:uroporphyrinogen III biosynthetic process"/>
    <property type="evidence" value="ECO:0007669"/>
    <property type="project" value="UniProtKB-UniRule"/>
</dbReference>
<evidence type="ECO:0000313" key="11">
    <source>
        <dbReference type="EMBL" id="OBZ94343.1"/>
    </source>
</evidence>
<comment type="function">
    <text evidence="6 9">Catalyzes cyclization of the linear tetrapyrrole, hydroxymethylbilane, to the macrocyclic uroporphyrinogen III.</text>
</comment>
<dbReference type="InterPro" id="IPR003754">
    <property type="entry name" value="4pyrrol_synth_uPrphyn_synth"/>
</dbReference>
<dbReference type="NCBIfam" id="NF006621">
    <property type="entry name" value="PRK09189.1"/>
    <property type="match status" value="1"/>
</dbReference>
<dbReference type="STRING" id="1612624.ADU59_16855"/>
<evidence type="ECO:0000256" key="8">
    <source>
        <dbReference type="ARBA" id="ARBA00048617"/>
    </source>
</evidence>
<accession>A0A1C7NZB5</accession>
<evidence type="ECO:0000256" key="2">
    <source>
        <dbReference type="ARBA" id="ARBA00008133"/>
    </source>
</evidence>
<dbReference type="PANTHER" id="PTHR38042">
    <property type="entry name" value="UROPORPHYRINOGEN-III SYNTHASE, CHLOROPLASTIC"/>
    <property type="match status" value="1"/>
</dbReference>
<dbReference type="Proteomes" id="UP000093111">
    <property type="component" value="Unassembled WGS sequence"/>
</dbReference>